<evidence type="ECO:0000313" key="3">
    <source>
        <dbReference type="EMBL" id="OMF53145.1"/>
    </source>
</evidence>
<gene>
    <name evidence="3" type="ORF">BK138_19805</name>
</gene>
<evidence type="ECO:0000259" key="2">
    <source>
        <dbReference type="Pfam" id="PF03358"/>
    </source>
</evidence>
<reference evidence="3 4" key="1">
    <citation type="submission" date="2016-11" db="EMBL/GenBank/DDBJ databases">
        <title>Paenibacillus species isolates.</title>
        <authorList>
            <person name="Beno S.M."/>
        </authorList>
    </citation>
    <scope>NUCLEOTIDE SEQUENCE [LARGE SCALE GENOMIC DNA]</scope>
    <source>
        <strain evidence="3 4">FSL R5-0378</strain>
    </source>
</reference>
<dbReference type="Gene3D" id="3.40.50.360">
    <property type="match status" value="1"/>
</dbReference>
<dbReference type="STRING" id="297318.BK138_19805"/>
<dbReference type="PANTHER" id="PTHR30543:SF21">
    <property type="entry name" value="NAD(P)H-DEPENDENT FMN REDUCTASE LOT6"/>
    <property type="match status" value="1"/>
</dbReference>
<evidence type="ECO:0000313" key="4">
    <source>
        <dbReference type="Proteomes" id="UP000187172"/>
    </source>
</evidence>
<dbReference type="Pfam" id="PF03358">
    <property type="entry name" value="FMN_red"/>
    <property type="match status" value="1"/>
</dbReference>
<keyword evidence="4" id="KW-1185">Reference proteome</keyword>
<dbReference type="GO" id="GO:0016491">
    <property type="term" value="F:oxidoreductase activity"/>
    <property type="evidence" value="ECO:0007669"/>
    <property type="project" value="InterPro"/>
</dbReference>
<dbReference type="AlphaFoldDB" id="A0A1R1EMV8"/>
<dbReference type="PANTHER" id="PTHR30543">
    <property type="entry name" value="CHROMATE REDUCTASE"/>
    <property type="match status" value="1"/>
</dbReference>
<dbReference type="InterPro" id="IPR029039">
    <property type="entry name" value="Flavoprotein-like_sf"/>
</dbReference>
<sequence length="183" mass="19367">MKMTLIAGSNDAGSVSTRLLRYLESQLAGSGITVSFVDMRELQLPLYSPEAGQNPEAVRLQNEIIHADALILATPEYHGSISGALKNALDYLTPGHVEGKPVLSVSSAGGPLGISSLTHLQTIVRNLHGVNCPEWISVGYGSNEFGPDGAPLDAGVRERVSTVIEQFIKMTRLLSAETAVVTG</sequence>
<accession>A0A1R1EMV8</accession>
<protein>
    <submittedName>
        <fullName evidence="3">NADPH-dependent FMN reductase</fullName>
    </submittedName>
</protein>
<dbReference type="GO" id="GO:0005829">
    <property type="term" value="C:cytosol"/>
    <property type="evidence" value="ECO:0007669"/>
    <property type="project" value="TreeGrafter"/>
</dbReference>
<dbReference type="EMBL" id="MRTP01000005">
    <property type="protein sequence ID" value="OMF53145.1"/>
    <property type="molecule type" value="Genomic_DNA"/>
</dbReference>
<evidence type="ECO:0000256" key="1">
    <source>
        <dbReference type="ARBA" id="ARBA00009428"/>
    </source>
</evidence>
<comment type="caution">
    <text evidence="3">The sequence shown here is derived from an EMBL/GenBank/DDBJ whole genome shotgun (WGS) entry which is preliminary data.</text>
</comment>
<dbReference type="SUPFAM" id="SSF52218">
    <property type="entry name" value="Flavoproteins"/>
    <property type="match status" value="1"/>
</dbReference>
<dbReference type="RefSeq" id="WP_076172248.1">
    <property type="nucleotide sequence ID" value="NZ_MRTP01000005.1"/>
</dbReference>
<dbReference type="Proteomes" id="UP000187172">
    <property type="component" value="Unassembled WGS sequence"/>
</dbReference>
<dbReference type="InterPro" id="IPR005025">
    <property type="entry name" value="FMN_Rdtase-like_dom"/>
</dbReference>
<feature type="domain" description="NADPH-dependent FMN reductase-like" evidence="2">
    <location>
        <begin position="1"/>
        <end position="140"/>
    </location>
</feature>
<organism evidence="3 4">
    <name type="scientific">Paenibacillus rhizosphaerae</name>
    <dbReference type="NCBI Taxonomy" id="297318"/>
    <lineage>
        <taxon>Bacteria</taxon>
        <taxon>Bacillati</taxon>
        <taxon>Bacillota</taxon>
        <taxon>Bacilli</taxon>
        <taxon>Bacillales</taxon>
        <taxon>Paenibacillaceae</taxon>
        <taxon>Paenibacillus</taxon>
    </lineage>
</organism>
<dbReference type="InterPro" id="IPR050712">
    <property type="entry name" value="NAD(P)H-dep_reductase"/>
</dbReference>
<dbReference type="GO" id="GO:0010181">
    <property type="term" value="F:FMN binding"/>
    <property type="evidence" value="ECO:0007669"/>
    <property type="project" value="TreeGrafter"/>
</dbReference>
<name>A0A1R1EMV8_9BACL</name>
<proteinExistence type="inferred from homology"/>
<comment type="similarity">
    <text evidence="1">Belongs to the azoreductase type 2 family.</text>
</comment>